<proteinExistence type="predicted"/>
<dbReference type="InterPro" id="IPR056362">
    <property type="entry name" value="AtuA-like_ferredoxin_dom"/>
</dbReference>
<accession>A0ABP4W6C9</accession>
<gene>
    <name evidence="2" type="ORF">GCM10009767_01110</name>
</gene>
<reference evidence="3" key="1">
    <citation type="journal article" date="2019" name="Int. J. Syst. Evol. Microbiol.">
        <title>The Global Catalogue of Microorganisms (GCM) 10K type strain sequencing project: providing services to taxonomists for standard genome sequencing and annotation.</title>
        <authorList>
            <consortium name="The Broad Institute Genomics Platform"/>
            <consortium name="The Broad Institute Genome Sequencing Center for Infectious Disease"/>
            <person name="Wu L."/>
            <person name="Ma J."/>
        </authorList>
    </citation>
    <scope>NUCLEOTIDE SEQUENCE [LARGE SCALE GENOMIC DNA]</scope>
    <source>
        <strain evidence="3">JCM 14735</strain>
    </source>
</reference>
<sequence>MTTVDDCADVRTGDKGDTLILAVRARDEMSYHLLSDALTAEAVAGHYALELTGPVLRRLLPGLHALVFTLPGALGGGVTGSPVLDGHGKALSYHLLSMPLGEEAPRRIR</sequence>
<keyword evidence="3" id="KW-1185">Reference proteome</keyword>
<organism evidence="2 3">
    <name type="scientific">Kocuria aegyptia</name>
    <dbReference type="NCBI Taxonomy" id="330943"/>
    <lineage>
        <taxon>Bacteria</taxon>
        <taxon>Bacillati</taxon>
        <taxon>Actinomycetota</taxon>
        <taxon>Actinomycetes</taxon>
        <taxon>Micrococcales</taxon>
        <taxon>Micrococcaceae</taxon>
        <taxon>Kocuria</taxon>
    </lineage>
</organism>
<evidence type="ECO:0000259" key="1">
    <source>
        <dbReference type="Pfam" id="PF23544"/>
    </source>
</evidence>
<dbReference type="Proteomes" id="UP001501204">
    <property type="component" value="Unassembled WGS sequence"/>
</dbReference>
<evidence type="ECO:0000313" key="2">
    <source>
        <dbReference type="EMBL" id="GAA1746279.1"/>
    </source>
</evidence>
<dbReference type="EMBL" id="BAAAOA010000003">
    <property type="protein sequence ID" value="GAA1746279.1"/>
    <property type="molecule type" value="Genomic_DNA"/>
</dbReference>
<protein>
    <recommendedName>
        <fullName evidence="1">AtuA-like ferredoxin-fold domain-containing protein</fullName>
    </recommendedName>
</protein>
<dbReference type="Pfam" id="PF23544">
    <property type="entry name" value="AtuA_ferredoxin"/>
    <property type="match status" value="1"/>
</dbReference>
<comment type="caution">
    <text evidence="2">The sequence shown here is derived from an EMBL/GenBank/DDBJ whole genome shotgun (WGS) entry which is preliminary data.</text>
</comment>
<evidence type="ECO:0000313" key="3">
    <source>
        <dbReference type="Proteomes" id="UP001501204"/>
    </source>
</evidence>
<name>A0ABP4W6C9_9MICC</name>
<feature type="domain" description="AtuA-like ferredoxin-fold" evidence="1">
    <location>
        <begin position="4"/>
        <end position="99"/>
    </location>
</feature>
<dbReference type="RefSeq" id="WP_344118862.1">
    <property type="nucleotide sequence ID" value="NZ_BAAAOA010000003.1"/>
</dbReference>